<dbReference type="EMBL" id="JAOTOJ010000002">
    <property type="protein sequence ID" value="KAK9405572.1"/>
    <property type="molecule type" value="Genomic_DNA"/>
</dbReference>
<evidence type="ECO:0000259" key="6">
    <source>
        <dbReference type="PROSITE" id="PS50805"/>
    </source>
</evidence>
<evidence type="ECO:0000256" key="3">
    <source>
        <dbReference type="ARBA" id="ARBA00023242"/>
    </source>
</evidence>
<dbReference type="CDD" id="cd07936">
    <property type="entry name" value="SCAN"/>
    <property type="match status" value="1"/>
</dbReference>
<proteinExistence type="predicted"/>
<dbReference type="CDD" id="cd07765">
    <property type="entry name" value="KRAB_A-box"/>
    <property type="match status" value="1"/>
</dbReference>
<keyword evidence="3" id="KW-0539">Nucleus</keyword>
<dbReference type="AlphaFoldDB" id="A0AAW1BVQ7"/>
<dbReference type="SUPFAM" id="SSF109640">
    <property type="entry name" value="KRAB domain (Kruppel-associated box)"/>
    <property type="match status" value="1"/>
</dbReference>
<feature type="region of interest" description="Disordered" evidence="4">
    <location>
        <begin position="1"/>
        <end position="58"/>
    </location>
</feature>
<comment type="caution">
    <text evidence="7">The sequence shown here is derived from an EMBL/GenBank/DDBJ whole genome shotgun (WGS) entry which is preliminary data.</text>
</comment>
<dbReference type="Pfam" id="PF01352">
    <property type="entry name" value="KRAB"/>
    <property type="match status" value="1"/>
</dbReference>
<reference evidence="7 8" key="1">
    <citation type="journal article" date="2024" name="Proc. Natl. Acad. Sci. U.S.A.">
        <title>The genetic regulatory architecture and epigenomic basis for age-related changes in rattlesnake venom.</title>
        <authorList>
            <person name="Hogan M.P."/>
            <person name="Holding M.L."/>
            <person name="Nystrom G.S."/>
            <person name="Colston T.J."/>
            <person name="Bartlett D.A."/>
            <person name="Mason A.J."/>
            <person name="Ellsworth S.A."/>
            <person name="Rautsaw R.M."/>
            <person name="Lawrence K.C."/>
            <person name="Strickland J.L."/>
            <person name="He B."/>
            <person name="Fraser P."/>
            <person name="Margres M.J."/>
            <person name="Gilbert D.M."/>
            <person name="Gibbs H.L."/>
            <person name="Parkinson C.L."/>
            <person name="Rokyta D.R."/>
        </authorList>
    </citation>
    <scope>NUCLEOTIDE SEQUENCE [LARGE SCALE GENOMIC DNA]</scope>
    <source>
        <strain evidence="7">DRR0105</strain>
    </source>
</reference>
<dbReference type="PANTHER" id="PTHR45935:SF15">
    <property type="entry name" value="SCAN BOX DOMAIN-CONTAINING PROTEIN"/>
    <property type="match status" value="1"/>
</dbReference>
<gene>
    <name evidence="7" type="ORF">NXF25_004346</name>
</gene>
<dbReference type="SMART" id="SM00431">
    <property type="entry name" value="SCAN"/>
    <property type="match status" value="1"/>
</dbReference>
<keyword evidence="2" id="KW-0804">Transcription</keyword>
<evidence type="ECO:0000256" key="4">
    <source>
        <dbReference type="SAM" id="MobiDB-lite"/>
    </source>
</evidence>
<feature type="domain" description="KRAB" evidence="6">
    <location>
        <begin position="216"/>
        <end position="289"/>
    </location>
</feature>
<evidence type="ECO:0000313" key="7">
    <source>
        <dbReference type="EMBL" id="KAK9405572.1"/>
    </source>
</evidence>
<dbReference type="InterPro" id="IPR050916">
    <property type="entry name" value="SCAN-C2H2_zinc_finger"/>
</dbReference>
<organism evidence="7 8">
    <name type="scientific">Crotalus adamanteus</name>
    <name type="common">Eastern diamondback rattlesnake</name>
    <dbReference type="NCBI Taxonomy" id="8729"/>
    <lineage>
        <taxon>Eukaryota</taxon>
        <taxon>Metazoa</taxon>
        <taxon>Chordata</taxon>
        <taxon>Craniata</taxon>
        <taxon>Vertebrata</taxon>
        <taxon>Euteleostomi</taxon>
        <taxon>Lepidosauria</taxon>
        <taxon>Squamata</taxon>
        <taxon>Bifurcata</taxon>
        <taxon>Unidentata</taxon>
        <taxon>Episquamata</taxon>
        <taxon>Toxicofera</taxon>
        <taxon>Serpentes</taxon>
        <taxon>Colubroidea</taxon>
        <taxon>Viperidae</taxon>
        <taxon>Crotalinae</taxon>
        <taxon>Crotalus</taxon>
    </lineage>
</organism>
<dbReference type="PROSITE" id="PS50805">
    <property type="entry name" value="KRAB"/>
    <property type="match status" value="1"/>
</dbReference>
<dbReference type="Pfam" id="PF02023">
    <property type="entry name" value="SCAN"/>
    <property type="match status" value="1"/>
</dbReference>
<dbReference type="SUPFAM" id="SSF47353">
    <property type="entry name" value="Retrovirus capsid dimerization domain-like"/>
    <property type="match status" value="1"/>
</dbReference>
<dbReference type="Proteomes" id="UP001474421">
    <property type="component" value="Unassembled WGS sequence"/>
</dbReference>
<dbReference type="SMART" id="SM00349">
    <property type="entry name" value="KRAB"/>
    <property type="match status" value="1"/>
</dbReference>
<feature type="region of interest" description="Disordered" evidence="4">
    <location>
        <begin position="152"/>
        <end position="182"/>
    </location>
</feature>
<protein>
    <submittedName>
        <fullName evidence="7">Zinc finger protein</fullName>
    </submittedName>
</protein>
<dbReference type="GO" id="GO:0006355">
    <property type="term" value="P:regulation of DNA-templated transcription"/>
    <property type="evidence" value="ECO:0007669"/>
    <property type="project" value="InterPro"/>
</dbReference>
<feature type="compositionally biased region" description="Polar residues" evidence="4">
    <location>
        <begin position="34"/>
        <end position="47"/>
    </location>
</feature>
<dbReference type="InterPro" id="IPR036051">
    <property type="entry name" value="KRAB_dom_sf"/>
</dbReference>
<evidence type="ECO:0000313" key="8">
    <source>
        <dbReference type="Proteomes" id="UP001474421"/>
    </source>
</evidence>
<evidence type="ECO:0000259" key="5">
    <source>
        <dbReference type="PROSITE" id="PS50804"/>
    </source>
</evidence>
<keyword evidence="8" id="KW-1185">Reference proteome</keyword>
<dbReference type="InterPro" id="IPR038269">
    <property type="entry name" value="SCAN_sf"/>
</dbReference>
<dbReference type="PROSITE" id="PS50804">
    <property type="entry name" value="SCAN_BOX"/>
    <property type="match status" value="1"/>
</dbReference>
<feature type="domain" description="SCAN box" evidence="5">
    <location>
        <begin position="67"/>
        <end position="145"/>
    </location>
</feature>
<dbReference type="Gene3D" id="6.10.140.140">
    <property type="match status" value="1"/>
</dbReference>
<keyword evidence="1" id="KW-0805">Transcription regulation</keyword>
<dbReference type="Gene3D" id="1.10.4020.10">
    <property type="entry name" value="DNA breaking-rejoining enzymes"/>
    <property type="match status" value="1"/>
</dbReference>
<evidence type="ECO:0000256" key="2">
    <source>
        <dbReference type="ARBA" id="ARBA00023163"/>
    </source>
</evidence>
<name>A0AAW1BVQ7_CROAD</name>
<dbReference type="PANTHER" id="PTHR45935">
    <property type="entry name" value="PROTEIN ZBED8-RELATED"/>
    <property type="match status" value="1"/>
</dbReference>
<dbReference type="InterPro" id="IPR001909">
    <property type="entry name" value="KRAB"/>
</dbReference>
<accession>A0AAW1BVQ7</accession>
<feature type="compositionally biased region" description="Basic and acidic residues" evidence="4">
    <location>
        <begin position="19"/>
        <end position="30"/>
    </location>
</feature>
<dbReference type="FunFam" id="1.10.4020.10:FF:000005">
    <property type="entry name" value="Uncharacterized protein"/>
    <property type="match status" value="1"/>
</dbReference>
<dbReference type="InterPro" id="IPR003309">
    <property type="entry name" value="SCAN_dom"/>
</dbReference>
<evidence type="ECO:0000256" key="1">
    <source>
        <dbReference type="ARBA" id="ARBA00023015"/>
    </source>
</evidence>
<sequence length="402" mass="45292">MPSEMTLQDRPNVATSQAEPDHRLEKKSEACPEAQNTPCPLQGSSSGEPGETGVQRVKNMPGSDVQREHFRQFAYQDAKGPRELCSQLHDLCHQWLKPEKRSKAEMLDLVILEQFLAVLPPEMKNWVRECKAETSSQAVALAEGFLLSQAEEKRQQDRVVTEPTNLPRVGKNPPRPHPKPPLRQIKQEVDKVAITLGGEPQLATGCNLPSAQLDQVMLEEVSVTFTEEEWALLDPDQRALHRDVMAENSGIASSLGSDWPESENGEICELLFGKIGSEKEDKQRLETEAGRVKDESPSSYNTEFYELPVREKIEDGIEWSQCLLPALRDWELDLNLQLMPSSDLHLNSWSEKERASFRATISLLNEDQGRERICRNAWSFAEAFQSERKIQGSPMVDLLGIG</sequence>